<dbReference type="GO" id="GO:0005739">
    <property type="term" value="C:mitochondrion"/>
    <property type="evidence" value="ECO:0007669"/>
    <property type="project" value="UniProtKB-SubCell"/>
</dbReference>
<comment type="similarity">
    <text evidence="2">Belongs to the mitochondrion-specific ribosomal protein mL40 family.</text>
</comment>
<keyword evidence="8" id="KW-0175">Coiled coil</keyword>
<comment type="caution">
    <text evidence="9">The sequence shown here is derived from an EMBL/GenBank/DDBJ whole genome shotgun (WGS) entry which is preliminary data.</text>
</comment>
<dbReference type="InterPro" id="IPR019192">
    <property type="entry name" value="Ribosomal_mL40"/>
</dbReference>
<name>A0AAV5RDR3_STABA</name>
<proteinExistence type="inferred from homology"/>
<evidence type="ECO:0000256" key="6">
    <source>
        <dbReference type="ARBA" id="ARBA00023274"/>
    </source>
</evidence>
<sequence length="119" mass="13917">MIKPGAQRVVNMLGVLSASRRQPRRLKLCREDIIRHKTIKHAYQLFTKNEQAEQKQKLDQQYLRIKEAADLLQELDPELFAATNVPPEKKGRRFPLELRVPTDTPPRTIWSSTFANKLR</sequence>
<dbReference type="AlphaFoldDB" id="A0AAV5RDR3"/>
<keyword evidence="10" id="KW-1185">Reference proteome</keyword>
<accession>A0AAV5RDR3</accession>
<keyword evidence="5" id="KW-0496">Mitochondrion</keyword>
<evidence type="ECO:0000256" key="2">
    <source>
        <dbReference type="ARBA" id="ARBA00009360"/>
    </source>
</evidence>
<keyword evidence="4 9" id="KW-0689">Ribosomal protein</keyword>
<dbReference type="GO" id="GO:0005840">
    <property type="term" value="C:ribosome"/>
    <property type="evidence" value="ECO:0007669"/>
    <property type="project" value="UniProtKB-KW"/>
</dbReference>
<dbReference type="Gene3D" id="6.10.250.3440">
    <property type="match status" value="1"/>
</dbReference>
<dbReference type="GO" id="GO:0032543">
    <property type="term" value="P:mitochondrial translation"/>
    <property type="evidence" value="ECO:0007669"/>
    <property type="project" value="InterPro"/>
</dbReference>
<gene>
    <name evidence="9" type="ORF">DASB73_002260</name>
</gene>
<evidence type="ECO:0000256" key="1">
    <source>
        <dbReference type="ARBA" id="ARBA00004173"/>
    </source>
</evidence>
<dbReference type="PANTHER" id="PTHR39150:SF1">
    <property type="entry name" value="LARGE RIBOSOMAL SUBUNIT PROTEIN ML40"/>
    <property type="match status" value="1"/>
</dbReference>
<feature type="coiled-coil region" evidence="8">
    <location>
        <begin position="48"/>
        <end position="75"/>
    </location>
</feature>
<dbReference type="Pfam" id="PF09812">
    <property type="entry name" value="MRP-L28"/>
    <property type="match status" value="1"/>
</dbReference>
<comment type="subcellular location">
    <subcellularLocation>
        <location evidence="1">Mitochondrion</location>
    </subcellularLocation>
</comment>
<evidence type="ECO:0000256" key="5">
    <source>
        <dbReference type="ARBA" id="ARBA00023128"/>
    </source>
</evidence>
<organism evidence="9 10">
    <name type="scientific">Starmerella bacillaris</name>
    <name type="common">Yeast</name>
    <name type="synonym">Candida zemplinina</name>
    <dbReference type="NCBI Taxonomy" id="1247836"/>
    <lineage>
        <taxon>Eukaryota</taxon>
        <taxon>Fungi</taxon>
        <taxon>Dikarya</taxon>
        <taxon>Ascomycota</taxon>
        <taxon>Saccharomycotina</taxon>
        <taxon>Dipodascomycetes</taxon>
        <taxon>Dipodascales</taxon>
        <taxon>Trichomonascaceae</taxon>
        <taxon>Starmerella</taxon>
    </lineage>
</organism>
<evidence type="ECO:0000313" key="10">
    <source>
        <dbReference type="Proteomes" id="UP001362899"/>
    </source>
</evidence>
<dbReference type="InterPro" id="IPR042831">
    <property type="entry name" value="Ribosomal_mL40_fung"/>
</dbReference>
<dbReference type="EMBL" id="BTGC01000001">
    <property type="protein sequence ID" value="GMM49268.1"/>
    <property type="molecule type" value="Genomic_DNA"/>
</dbReference>
<evidence type="ECO:0000256" key="3">
    <source>
        <dbReference type="ARBA" id="ARBA00022946"/>
    </source>
</evidence>
<evidence type="ECO:0000256" key="7">
    <source>
        <dbReference type="ARBA" id="ARBA00035192"/>
    </source>
</evidence>
<evidence type="ECO:0000256" key="4">
    <source>
        <dbReference type="ARBA" id="ARBA00022980"/>
    </source>
</evidence>
<keyword evidence="3" id="KW-0809">Transit peptide</keyword>
<evidence type="ECO:0000256" key="8">
    <source>
        <dbReference type="SAM" id="Coils"/>
    </source>
</evidence>
<evidence type="ECO:0000313" key="9">
    <source>
        <dbReference type="EMBL" id="GMM49268.1"/>
    </source>
</evidence>
<dbReference type="PANTHER" id="PTHR39150">
    <property type="entry name" value="54S RIBOSOMAL PROTEIN L28, MITOCHONDRIAL"/>
    <property type="match status" value="1"/>
</dbReference>
<dbReference type="FunFam" id="6.10.250.3440:FF:000001">
    <property type="entry name" value="Mitochondrial ribosomal protein L40"/>
    <property type="match status" value="1"/>
</dbReference>
<dbReference type="Proteomes" id="UP001362899">
    <property type="component" value="Unassembled WGS sequence"/>
</dbReference>
<reference evidence="9 10" key="1">
    <citation type="journal article" date="2023" name="Elife">
        <title>Identification of key yeast species and microbe-microbe interactions impacting larval growth of Drosophila in the wild.</title>
        <authorList>
            <person name="Mure A."/>
            <person name="Sugiura Y."/>
            <person name="Maeda R."/>
            <person name="Honda K."/>
            <person name="Sakurai N."/>
            <person name="Takahashi Y."/>
            <person name="Watada M."/>
            <person name="Katoh T."/>
            <person name="Gotoh A."/>
            <person name="Gotoh Y."/>
            <person name="Taniguchi I."/>
            <person name="Nakamura K."/>
            <person name="Hayashi T."/>
            <person name="Katayama T."/>
            <person name="Uemura T."/>
            <person name="Hattori Y."/>
        </authorList>
    </citation>
    <scope>NUCLEOTIDE SEQUENCE [LARGE SCALE GENOMIC DNA]</scope>
    <source>
        <strain evidence="9 10">SB-73</strain>
    </source>
</reference>
<dbReference type="GO" id="GO:1990904">
    <property type="term" value="C:ribonucleoprotein complex"/>
    <property type="evidence" value="ECO:0007669"/>
    <property type="project" value="UniProtKB-KW"/>
</dbReference>
<keyword evidence="6" id="KW-0687">Ribonucleoprotein</keyword>
<dbReference type="GO" id="GO:0003735">
    <property type="term" value="F:structural constituent of ribosome"/>
    <property type="evidence" value="ECO:0007669"/>
    <property type="project" value="InterPro"/>
</dbReference>
<protein>
    <recommendedName>
        <fullName evidence="7">Large ribosomal subunit protein mL40</fullName>
    </recommendedName>
</protein>